<gene>
    <name evidence="1" type="ORF">BDK51DRAFT_29598</name>
</gene>
<dbReference type="Proteomes" id="UP000269721">
    <property type="component" value="Unassembled WGS sequence"/>
</dbReference>
<protein>
    <submittedName>
        <fullName evidence="1">Uncharacterized protein</fullName>
    </submittedName>
</protein>
<accession>A0A4P9WDL8</accession>
<sequence>MGLVFSMRHGHFWIFLKVFVFPDKKSGPVVQALRENCPKNFPLAVPGANNKLKLIDWEHNTMQNGMGVKAVHVRLLSTQSGCAIQRPNCNFKNSLQGITAPTRCKCAVSHRLWQGARLDVPQQLHLSAYWTTTEDKPPVLPPPPTHTHGLGQALLPLQIF</sequence>
<evidence type="ECO:0000313" key="1">
    <source>
        <dbReference type="EMBL" id="RKO90799.1"/>
    </source>
</evidence>
<keyword evidence="2" id="KW-1185">Reference proteome</keyword>
<name>A0A4P9WDL8_9FUNG</name>
<evidence type="ECO:0000313" key="2">
    <source>
        <dbReference type="Proteomes" id="UP000269721"/>
    </source>
</evidence>
<proteinExistence type="predicted"/>
<dbReference type="EMBL" id="KZ995376">
    <property type="protein sequence ID" value="RKO90799.1"/>
    <property type="molecule type" value="Genomic_DNA"/>
</dbReference>
<organism evidence="1 2">
    <name type="scientific">Blyttiomyces helicus</name>
    <dbReference type="NCBI Taxonomy" id="388810"/>
    <lineage>
        <taxon>Eukaryota</taxon>
        <taxon>Fungi</taxon>
        <taxon>Fungi incertae sedis</taxon>
        <taxon>Chytridiomycota</taxon>
        <taxon>Chytridiomycota incertae sedis</taxon>
        <taxon>Chytridiomycetes</taxon>
        <taxon>Chytridiomycetes incertae sedis</taxon>
        <taxon>Blyttiomyces</taxon>
    </lineage>
</organism>
<reference evidence="2" key="1">
    <citation type="journal article" date="2018" name="Nat. Microbiol.">
        <title>Leveraging single-cell genomics to expand the fungal tree of life.</title>
        <authorList>
            <person name="Ahrendt S.R."/>
            <person name="Quandt C.A."/>
            <person name="Ciobanu D."/>
            <person name="Clum A."/>
            <person name="Salamov A."/>
            <person name="Andreopoulos B."/>
            <person name="Cheng J.F."/>
            <person name="Woyke T."/>
            <person name="Pelin A."/>
            <person name="Henrissat B."/>
            <person name="Reynolds N.K."/>
            <person name="Benny G.L."/>
            <person name="Smith M.E."/>
            <person name="James T.Y."/>
            <person name="Grigoriev I.V."/>
        </authorList>
    </citation>
    <scope>NUCLEOTIDE SEQUENCE [LARGE SCALE GENOMIC DNA]</scope>
</reference>
<dbReference type="AlphaFoldDB" id="A0A4P9WDL8"/>